<feature type="region of interest" description="Disordered" evidence="5">
    <location>
        <begin position="33"/>
        <end position="76"/>
    </location>
</feature>
<dbReference type="PANTHER" id="PTHR46621">
    <property type="entry name" value="SNRNA-ACTIVATING PROTEIN COMPLEX SUBUNIT 4"/>
    <property type="match status" value="1"/>
</dbReference>
<dbReference type="InterPro" id="IPR051575">
    <property type="entry name" value="Myb-like_DNA-bd"/>
</dbReference>
<dbReference type="PROSITE" id="PS50090">
    <property type="entry name" value="MYB_LIKE"/>
    <property type="match status" value="2"/>
</dbReference>
<evidence type="ECO:0000256" key="4">
    <source>
        <dbReference type="ARBA" id="ARBA00023242"/>
    </source>
</evidence>
<keyword evidence="3" id="KW-0804">Transcription</keyword>
<sequence length="319" mass="37240">MMFQDDLHMSQITDFLSSSNMFGMSLMTNLPERASNSGNLHSELISSSTGPNKQPEQVEENIVSSSDQSSQEKPTSNIKRKLFTELEDHYLTIAALKYNQKSWKKIAQCVPNRTPKQCRDRWMNYLKPSLKFDPWTEKDDELLVSLVNSYGTHWTKMIEHFPNRSTNSLKNRWYWLIKNEVKSVSIDKSMSNSNSFPNQLNSIDISQQSLENNILLGLNQKNDLRFNTNDVISVSNNSTFQKDQPKEYQNYFYLPKNKNKIKKYSRSDKKQKKCDKKRKNTKKINENEKSIPIKNEMQQNGSNLDDDDLLGINFDDFNF</sequence>
<keyword evidence="2" id="KW-0238">DNA-binding</keyword>
<dbReference type="SUPFAM" id="SSF46689">
    <property type="entry name" value="Homeodomain-like"/>
    <property type="match status" value="1"/>
</dbReference>
<feature type="compositionally biased region" description="Polar residues" evidence="5">
    <location>
        <begin position="62"/>
        <end position="76"/>
    </location>
</feature>
<feature type="compositionally biased region" description="Polar residues" evidence="5">
    <location>
        <begin position="33"/>
        <end position="55"/>
    </location>
</feature>
<dbReference type="Gene3D" id="1.10.10.60">
    <property type="entry name" value="Homeodomain-like"/>
    <property type="match status" value="2"/>
</dbReference>
<feature type="region of interest" description="Disordered" evidence="5">
    <location>
        <begin position="262"/>
        <end position="305"/>
    </location>
</feature>
<evidence type="ECO:0008006" key="10">
    <source>
        <dbReference type="Google" id="ProtNLM"/>
    </source>
</evidence>
<dbReference type="PROSITE" id="PS51294">
    <property type="entry name" value="HTH_MYB"/>
    <property type="match status" value="2"/>
</dbReference>
<dbReference type="PANTHER" id="PTHR46621:SF1">
    <property type="entry name" value="SNRNA-ACTIVATING PROTEIN COMPLEX SUBUNIT 4"/>
    <property type="match status" value="1"/>
</dbReference>
<dbReference type="Pfam" id="PF13921">
    <property type="entry name" value="Myb_DNA-bind_6"/>
    <property type="match status" value="1"/>
</dbReference>
<dbReference type="CDD" id="cd00167">
    <property type="entry name" value="SANT"/>
    <property type="match status" value="2"/>
</dbReference>
<dbReference type="SMART" id="SM00717">
    <property type="entry name" value="SANT"/>
    <property type="match status" value="2"/>
</dbReference>
<feature type="domain" description="Myb-like" evidence="6">
    <location>
        <begin position="127"/>
        <end position="177"/>
    </location>
</feature>
<dbReference type="Proteomes" id="UP001470230">
    <property type="component" value="Unassembled WGS sequence"/>
</dbReference>
<comment type="caution">
    <text evidence="8">The sequence shown here is derived from an EMBL/GenBank/DDBJ whole genome shotgun (WGS) entry which is preliminary data.</text>
</comment>
<dbReference type="InterPro" id="IPR009057">
    <property type="entry name" value="Homeodomain-like_sf"/>
</dbReference>
<feature type="domain" description="Myb-like" evidence="6">
    <location>
        <begin position="75"/>
        <end position="126"/>
    </location>
</feature>
<organism evidence="8 9">
    <name type="scientific">Tritrichomonas musculus</name>
    <dbReference type="NCBI Taxonomy" id="1915356"/>
    <lineage>
        <taxon>Eukaryota</taxon>
        <taxon>Metamonada</taxon>
        <taxon>Parabasalia</taxon>
        <taxon>Tritrichomonadida</taxon>
        <taxon>Tritrichomonadidae</taxon>
        <taxon>Tritrichomonas</taxon>
    </lineage>
</organism>
<dbReference type="InterPro" id="IPR001005">
    <property type="entry name" value="SANT/Myb"/>
</dbReference>
<evidence type="ECO:0000259" key="7">
    <source>
        <dbReference type="PROSITE" id="PS51294"/>
    </source>
</evidence>
<feature type="compositionally biased region" description="Basic residues" evidence="5">
    <location>
        <begin position="262"/>
        <end position="282"/>
    </location>
</feature>
<evidence type="ECO:0000256" key="2">
    <source>
        <dbReference type="ARBA" id="ARBA00023125"/>
    </source>
</evidence>
<reference evidence="8 9" key="1">
    <citation type="submission" date="2024-04" db="EMBL/GenBank/DDBJ databases">
        <title>Tritrichomonas musculus Genome.</title>
        <authorList>
            <person name="Alves-Ferreira E."/>
            <person name="Grigg M."/>
            <person name="Lorenzi H."/>
            <person name="Galac M."/>
        </authorList>
    </citation>
    <scope>NUCLEOTIDE SEQUENCE [LARGE SCALE GENOMIC DNA]</scope>
    <source>
        <strain evidence="8 9">EAF2021</strain>
    </source>
</reference>
<evidence type="ECO:0000259" key="6">
    <source>
        <dbReference type="PROSITE" id="PS50090"/>
    </source>
</evidence>
<accession>A0ABR2L3Z0</accession>
<feature type="domain" description="HTH myb-type" evidence="7">
    <location>
        <begin position="134"/>
        <end position="181"/>
    </location>
</feature>
<dbReference type="InterPro" id="IPR017930">
    <property type="entry name" value="Myb_dom"/>
</dbReference>
<proteinExistence type="predicted"/>
<evidence type="ECO:0000256" key="3">
    <source>
        <dbReference type="ARBA" id="ARBA00023163"/>
    </source>
</evidence>
<feature type="domain" description="HTH myb-type" evidence="7">
    <location>
        <begin position="75"/>
        <end position="130"/>
    </location>
</feature>
<keyword evidence="1" id="KW-0805">Transcription regulation</keyword>
<keyword evidence="9" id="KW-1185">Reference proteome</keyword>
<evidence type="ECO:0000313" key="9">
    <source>
        <dbReference type="Proteomes" id="UP001470230"/>
    </source>
</evidence>
<evidence type="ECO:0000313" key="8">
    <source>
        <dbReference type="EMBL" id="KAK8898075.1"/>
    </source>
</evidence>
<dbReference type="EMBL" id="JAPFFF010000001">
    <property type="protein sequence ID" value="KAK8898075.1"/>
    <property type="molecule type" value="Genomic_DNA"/>
</dbReference>
<gene>
    <name evidence="8" type="ORF">M9Y10_000337</name>
</gene>
<evidence type="ECO:0000256" key="1">
    <source>
        <dbReference type="ARBA" id="ARBA00023015"/>
    </source>
</evidence>
<name>A0ABR2L3Z0_9EUKA</name>
<protein>
    <recommendedName>
        <fullName evidence="10">Myb-like DNA-binding domain containing protein</fullName>
    </recommendedName>
</protein>
<keyword evidence="4" id="KW-0539">Nucleus</keyword>
<evidence type="ECO:0000256" key="5">
    <source>
        <dbReference type="SAM" id="MobiDB-lite"/>
    </source>
</evidence>